<name>A0A067CPV3_SAPPC</name>
<feature type="region of interest" description="Disordered" evidence="1">
    <location>
        <begin position="1"/>
        <end position="137"/>
    </location>
</feature>
<feature type="compositionally biased region" description="Acidic residues" evidence="1">
    <location>
        <begin position="93"/>
        <end position="117"/>
    </location>
</feature>
<gene>
    <name evidence="2" type="ORF">SPRG_03876</name>
</gene>
<evidence type="ECO:0000256" key="1">
    <source>
        <dbReference type="SAM" id="MobiDB-lite"/>
    </source>
</evidence>
<feature type="compositionally biased region" description="Polar residues" evidence="1">
    <location>
        <begin position="42"/>
        <end position="57"/>
    </location>
</feature>
<proteinExistence type="predicted"/>
<accession>A0A067CPV3</accession>
<keyword evidence="3" id="KW-1185">Reference proteome</keyword>
<dbReference type="EMBL" id="KK583198">
    <property type="protein sequence ID" value="KDO31260.1"/>
    <property type="molecule type" value="Genomic_DNA"/>
</dbReference>
<dbReference type="Proteomes" id="UP000030745">
    <property type="component" value="Unassembled WGS sequence"/>
</dbReference>
<protein>
    <submittedName>
        <fullName evidence="2">Uncharacterized protein</fullName>
    </submittedName>
</protein>
<dbReference type="VEuPathDB" id="FungiDB:SPRG_03876"/>
<feature type="compositionally biased region" description="Basic residues" evidence="1">
    <location>
        <begin position="9"/>
        <end position="19"/>
    </location>
</feature>
<organism evidence="2 3">
    <name type="scientific">Saprolegnia parasitica (strain CBS 223.65)</name>
    <dbReference type="NCBI Taxonomy" id="695850"/>
    <lineage>
        <taxon>Eukaryota</taxon>
        <taxon>Sar</taxon>
        <taxon>Stramenopiles</taxon>
        <taxon>Oomycota</taxon>
        <taxon>Saprolegniomycetes</taxon>
        <taxon>Saprolegniales</taxon>
        <taxon>Saprolegniaceae</taxon>
        <taxon>Saprolegnia</taxon>
    </lineage>
</organism>
<evidence type="ECO:0000313" key="3">
    <source>
        <dbReference type="Proteomes" id="UP000030745"/>
    </source>
</evidence>
<dbReference type="GeneID" id="24126354"/>
<evidence type="ECO:0000313" key="2">
    <source>
        <dbReference type="EMBL" id="KDO31260.1"/>
    </source>
</evidence>
<dbReference type="KEGG" id="spar:SPRG_03876"/>
<dbReference type="AlphaFoldDB" id="A0A067CPV3"/>
<feature type="compositionally biased region" description="Low complexity" evidence="1">
    <location>
        <begin position="70"/>
        <end position="81"/>
    </location>
</feature>
<reference evidence="2 3" key="1">
    <citation type="journal article" date="2013" name="PLoS Genet.">
        <title>Distinctive expansion of potential virulence genes in the genome of the oomycete fish pathogen Saprolegnia parasitica.</title>
        <authorList>
            <person name="Jiang R.H."/>
            <person name="de Bruijn I."/>
            <person name="Haas B.J."/>
            <person name="Belmonte R."/>
            <person name="Lobach L."/>
            <person name="Christie J."/>
            <person name="van den Ackerveken G."/>
            <person name="Bottin A."/>
            <person name="Bulone V."/>
            <person name="Diaz-Moreno S.M."/>
            <person name="Dumas B."/>
            <person name="Fan L."/>
            <person name="Gaulin E."/>
            <person name="Govers F."/>
            <person name="Grenville-Briggs L.J."/>
            <person name="Horner N.R."/>
            <person name="Levin J.Z."/>
            <person name="Mammella M."/>
            <person name="Meijer H.J."/>
            <person name="Morris P."/>
            <person name="Nusbaum C."/>
            <person name="Oome S."/>
            <person name="Phillips A.J."/>
            <person name="van Rooyen D."/>
            <person name="Rzeszutek E."/>
            <person name="Saraiva M."/>
            <person name="Secombes C.J."/>
            <person name="Seidl M.F."/>
            <person name="Snel B."/>
            <person name="Stassen J.H."/>
            <person name="Sykes S."/>
            <person name="Tripathy S."/>
            <person name="van den Berg H."/>
            <person name="Vega-Arreguin J.C."/>
            <person name="Wawra S."/>
            <person name="Young S.K."/>
            <person name="Zeng Q."/>
            <person name="Dieguez-Uribeondo J."/>
            <person name="Russ C."/>
            <person name="Tyler B.M."/>
            <person name="van West P."/>
        </authorList>
    </citation>
    <scope>NUCLEOTIDE SEQUENCE [LARGE SCALE GENOMIC DNA]</scope>
    <source>
        <strain evidence="2 3">CBS 223.65</strain>
    </source>
</reference>
<sequence length="249" mass="27464">MAKPQMRVGRSRVPIKRRRLLEPESVATLMTPCSRNCPRPSPAQSQEPSVSEETNSWPLEASEGDDLGVQDDGGLDVQNDGSPDCRDAAGLDAQDDDDLVNPYDDPLDDPSDDEEDAMTTNTKQRDPDARASASRHASKEQRRLAAFAKYLYPCVRALCFFKNPVSVDRPCDVYGCNASAAFGHKVVQGTTKSTVKNVKNVECCEGSLTKSYFVRLHTFDIDADKIFVKTCADHHIARLAKPSRMILLS</sequence>
<dbReference type="RefSeq" id="XP_012197861.1">
    <property type="nucleotide sequence ID" value="XM_012342471.1"/>
</dbReference>